<organism evidence="10 11">
    <name type="scientific">Dioszegia hungarica</name>
    <dbReference type="NCBI Taxonomy" id="4972"/>
    <lineage>
        <taxon>Eukaryota</taxon>
        <taxon>Fungi</taxon>
        <taxon>Dikarya</taxon>
        <taxon>Basidiomycota</taxon>
        <taxon>Agaricomycotina</taxon>
        <taxon>Tremellomycetes</taxon>
        <taxon>Tremellales</taxon>
        <taxon>Bulleribasidiaceae</taxon>
        <taxon>Dioszegia</taxon>
    </lineage>
</organism>
<evidence type="ECO:0000256" key="3">
    <source>
        <dbReference type="ARBA" id="ARBA00022676"/>
    </source>
</evidence>
<dbReference type="GO" id="GO:0016906">
    <property type="term" value="F:sterol 3-beta-glucosyltransferase activity"/>
    <property type="evidence" value="ECO:0007669"/>
    <property type="project" value="UniProtKB-EC"/>
</dbReference>
<comment type="catalytic activity">
    <reaction evidence="7">
        <text>a sterol + UDP-alpha-D-glucose = a sterol 3-beta-D-glucoside + UDP + H(+)</text>
        <dbReference type="Rhea" id="RHEA:22724"/>
        <dbReference type="ChEBI" id="CHEBI:15378"/>
        <dbReference type="ChEBI" id="CHEBI:15889"/>
        <dbReference type="ChEBI" id="CHEBI:37424"/>
        <dbReference type="ChEBI" id="CHEBI:58223"/>
        <dbReference type="ChEBI" id="CHEBI:58885"/>
        <dbReference type="EC" id="2.4.1.173"/>
    </reaction>
    <physiologicalReaction direction="left-to-right" evidence="7">
        <dbReference type="Rhea" id="RHEA:22725"/>
    </physiologicalReaction>
</comment>
<dbReference type="RefSeq" id="XP_052947192.1">
    <property type="nucleotide sequence ID" value="XM_053086892.1"/>
</dbReference>
<name>A0AA38HBZ3_9TREE</name>
<keyword evidence="4" id="KW-0808">Transferase</keyword>
<dbReference type="CDD" id="cd03784">
    <property type="entry name" value="GT1_Gtf-like"/>
    <property type="match status" value="1"/>
</dbReference>
<accession>A0AA38HBZ3</accession>
<dbReference type="PROSITE" id="PS50003">
    <property type="entry name" value="PH_DOMAIN"/>
    <property type="match status" value="1"/>
</dbReference>
<dbReference type="InterPro" id="IPR004276">
    <property type="entry name" value="GlycoTrans_28_N"/>
</dbReference>
<evidence type="ECO:0000256" key="4">
    <source>
        <dbReference type="ARBA" id="ARBA00022679"/>
    </source>
</evidence>
<evidence type="ECO:0000313" key="10">
    <source>
        <dbReference type="EMBL" id="KAI9637415.1"/>
    </source>
</evidence>
<feature type="region of interest" description="Disordered" evidence="8">
    <location>
        <begin position="569"/>
        <end position="595"/>
    </location>
</feature>
<comment type="similarity">
    <text evidence="1">Belongs to the glycosyltransferase 28 family.</text>
</comment>
<keyword evidence="3" id="KW-0328">Glycosyltransferase</keyword>
<keyword evidence="11" id="KW-1185">Reference proteome</keyword>
<dbReference type="PANTHER" id="PTHR48050">
    <property type="entry name" value="STEROL 3-BETA-GLUCOSYLTRANSFERASE"/>
    <property type="match status" value="1"/>
</dbReference>
<dbReference type="InterPro" id="IPR010610">
    <property type="entry name" value="EryCIII-like_C"/>
</dbReference>
<evidence type="ECO:0000313" key="11">
    <source>
        <dbReference type="Proteomes" id="UP001164286"/>
    </source>
</evidence>
<dbReference type="GO" id="GO:0016125">
    <property type="term" value="P:sterol metabolic process"/>
    <property type="evidence" value="ECO:0007669"/>
    <property type="project" value="TreeGrafter"/>
</dbReference>
<dbReference type="Pfam" id="PF06722">
    <property type="entry name" value="EryCIII-like_C"/>
    <property type="match status" value="1"/>
</dbReference>
<dbReference type="EC" id="2.4.1.173" evidence="2"/>
<dbReference type="SUPFAM" id="SSF53756">
    <property type="entry name" value="UDP-Glycosyltransferase/glycogen phosphorylase"/>
    <property type="match status" value="1"/>
</dbReference>
<evidence type="ECO:0000256" key="7">
    <source>
        <dbReference type="ARBA" id="ARBA00049453"/>
    </source>
</evidence>
<dbReference type="SUPFAM" id="SSF50729">
    <property type="entry name" value="PH domain-like"/>
    <property type="match status" value="1"/>
</dbReference>
<dbReference type="FunFam" id="3.40.50.2000:FF:000009">
    <property type="entry name" value="Sterol 3-beta-glucosyltransferase UGT80A2"/>
    <property type="match status" value="1"/>
</dbReference>
<dbReference type="InterPro" id="IPR002213">
    <property type="entry name" value="UDP_glucos_trans"/>
</dbReference>
<dbReference type="InterPro" id="IPR001849">
    <property type="entry name" value="PH_domain"/>
</dbReference>
<evidence type="ECO:0000259" key="9">
    <source>
        <dbReference type="PROSITE" id="PS50003"/>
    </source>
</evidence>
<evidence type="ECO:0000256" key="8">
    <source>
        <dbReference type="SAM" id="MobiDB-lite"/>
    </source>
</evidence>
<gene>
    <name evidence="10" type="ORF">MKK02DRAFT_24400</name>
</gene>
<evidence type="ECO:0000256" key="1">
    <source>
        <dbReference type="ARBA" id="ARBA00006962"/>
    </source>
</evidence>
<reference evidence="10" key="1">
    <citation type="journal article" date="2022" name="G3 (Bethesda)">
        <title>High quality genome of the basidiomycete yeast Dioszegia hungarica PDD-24b-2 isolated from cloud water.</title>
        <authorList>
            <person name="Jarrige D."/>
            <person name="Haridas S."/>
            <person name="Bleykasten-Grosshans C."/>
            <person name="Joly M."/>
            <person name="Nadalig T."/>
            <person name="Sancelme M."/>
            <person name="Vuilleumier S."/>
            <person name="Grigoriev I.V."/>
            <person name="Amato P."/>
            <person name="Bringel F."/>
        </authorList>
    </citation>
    <scope>NUCLEOTIDE SEQUENCE</scope>
    <source>
        <strain evidence="10">PDD-24b-2</strain>
    </source>
</reference>
<protein>
    <recommendedName>
        <fullName evidence="2">sterol 3beta-glucosyltransferase</fullName>
        <ecNumber evidence="2">2.4.1.173</ecNumber>
    </recommendedName>
    <alternativeName>
        <fullName evidence="5">Autophagy-related protein 26</fullName>
    </alternativeName>
</protein>
<feature type="compositionally biased region" description="Low complexity" evidence="8">
    <location>
        <begin position="12"/>
        <end position="27"/>
    </location>
</feature>
<dbReference type="GO" id="GO:0005975">
    <property type="term" value="P:carbohydrate metabolic process"/>
    <property type="evidence" value="ECO:0007669"/>
    <property type="project" value="InterPro"/>
</dbReference>
<dbReference type="EMBL" id="JAKWFO010000004">
    <property type="protein sequence ID" value="KAI9637415.1"/>
    <property type="molecule type" value="Genomic_DNA"/>
</dbReference>
<dbReference type="Gene3D" id="2.30.29.30">
    <property type="entry name" value="Pleckstrin-homology domain (PH domain)/Phosphotyrosine-binding domain (PTB)"/>
    <property type="match status" value="1"/>
</dbReference>
<sequence length="1068" mass="118423">MAAGKTSRRGNSPARSGSSTPSAPPSTETLLADEGRPVSARQEIALTSVEPHLTSNIESSSINSPGRGTSRRLFLIADQVDTPTSDDTPVLEPTEAEKLAAMQEEYGQIASSMVDEHGDSQHEAMLAESWGTMFKGLMVVGNIHLTSHRLLFHALLPPDAAFVHHYDSAEELEALGSSPSSSTHILHSGPVTWHRHKPLLSSQRVWLEMNADMITIYPSADDSGRVRPIKSFLLSSVDTIRPRDDTKASDIHLNFTLEGSHKSLFFTVDTPQSAAQWRRHIEAALFRIFRRRWRHKATSVAGKEPESSVDQWNTLRFCVPLHRLALIDEGDYHGFATLLSLKVDLDESQRLVSAGTFFAAADTASITDNLLNMHLRAKSDTDLTFNFNLAVITEQGSFIDKLRHGIQVAHLRHPKADVDANRLIFNIAGIDCLASEDDIEREVQEESRPSESLPARIARKAEKAHTAAAVFGLHEEEGIWLKRCYLDIVGVPVRGHLIVTPRFVCFWRKNTLSPDVKYRFDSTLVKGFEPVNCVQPGFSGLALKLHGQQDVVFEFWNVLGRDEAISQLKQFTTPETRPTSSSTTPQPSTPTHPADILVPSKKSLFETRVLPDDFLSHMPFIANEPWVSRSIALSPRTFTMLTIGSRGDVQPYIALGLRLKKDGHRVVIVTHQEFKEWVEGYGIEHRQAGGDPTALMKLSAEHKMLSPGFFKESVGYFRQWLDDLLVDAWEACKDADVLIESPSAMAGIHIAERLQIPYFRAFTMPWTRTSAYPQAFMVPAFEMGPGFNYSTYVLYDNIIWKATAGQINRWRKEHLGLPSTDMSEMSATKVPFLYNFSSAIVPKPLDWHDDITITGYWVLENSDSEWSPPEALTAFMDKAKADGKPLVYIGFGSIVVPKPNEITKSIIEAVEKADVRAIVAKGWSSRGGDPAKEGAAIEFPASCFGLEKVPHGWLFPKVQAALHHGGAGTVGASLRAGIPTCIRPFFGDQYFWANRVTKLGVGVRVGSLRSDDIAHALVKATTDRVMLEKAARIGEAIRKESGVDNALEAIQYNILRAGSDRTKMSWAK</sequence>
<dbReference type="FunFam" id="3.40.50.2000:FF:000029">
    <property type="entry name" value="Sterol 3-beta-glucosyltransferase"/>
    <property type="match status" value="1"/>
</dbReference>
<dbReference type="SMART" id="SM00233">
    <property type="entry name" value="PH"/>
    <property type="match status" value="1"/>
</dbReference>
<evidence type="ECO:0000256" key="6">
    <source>
        <dbReference type="ARBA" id="ARBA00047886"/>
    </source>
</evidence>
<feature type="region of interest" description="Disordered" evidence="8">
    <location>
        <begin position="1"/>
        <end position="40"/>
    </location>
</feature>
<dbReference type="PANTHER" id="PTHR48050:SF26">
    <property type="entry name" value="STEROL 3-BETA-GLUCOSYLTRANSFERASE"/>
    <property type="match status" value="1"/>
</dbReference>
<dbReference type="Gene3D" id="3.40.50.2000">
    <property type="entry name" value="Glycogen Phosphorylase B"/>
    <property type="match status" value="2"/>
</dbReference>
<comment type="caution">
    <text evidence="10">The sequence shown here is derived from an EMBL/GenBank/DDBJ whole genome shotgun (WGS) entry which is preliminary data.</text>
</comment>
<feature type="domain" description="PH" evidence="9">
    <location>
        <begin position="184"/>
        <end position="286"/>
    </location>
</feature>
<dbReference type="GeneID" id="77726093"/>
<comment type="catalytic activity">
    <reaction evidence="6">
        <text>ergosterol + UDP-alpha-D-glucose = ergosteryl 3-beta-D-glucoside + UDP + H(+)</text>
        <dbReference type="Rhea" id="RHEA:61836"/>
        <dbReference type="ChEBI" id="CHEBI:15378"/>
        <dbReference type="ChEBI" id="CHEBI:16933"/>
        <dbReference type="ChEBI" id="CHEBI:52973"/>
        <dbReference type="ChEBI" id="CHEBI:58223"/>
        <dbReference type="ChEBI" id="CHEBI:58885"/>
    </reaction>
    <physiologicalReaction direction="left-to-right" evidence="6">
        <dbReference type="Rhea" id="RHEA:61837"/>
    </physiologicalReaction>
</comment>
<dbReference type="Proteomes" id="UP001164286">
    <property type="component" value="Unassembled WGS sequence"/>
</dbReference>
<evidence type="ECO:0000256" key="2">
    <source>
        <dbReference type="ARBA" id="ARBA00012650"/>
    </source>
</evidence>
<evidence type="ECO:0000256" key="5">
    <source>
        <dbReference type="ARBA" id="ARBA00029843"/>
    </source>
</evidence>
<dbReference type="InterPro" id="IPR011993">
    <property type="entry name" value="PH-like_dom_sf"/>
</dbReference>
<feature type="compositionally biased region" description="Low complexity" evidence="8">
    <location>
        <begin position="572"/>
        <end position="593"/>
    </location>
</feature>
<dbReference type="Pfam" id="PF03033">
    <property type="entry name" value="Glyco_transf_28"/>
    <property type="match status" value="1"/>
</dbReference>
<dbReference type="InterPro" id="IPR050426">
    <property type="entry name" value="Glycosyltransferase_28"/>
</dbReference>
<proteinExistence type="inferred from homology"/>
<dbReference type="AlphaFoldDB" id="A0AA38HBZ3"/>